<dbReference type="AlphaFoldDB" id="A0A848G8T9"/>
<keyword evidence="4" id="KW-1185">Reference proteome</keyword>
<accession>A0A848G8T9</accession>
<protein>
    <submittedName>
        <fullName evidence="3">Uncharacterized protein</fullName>
    </submittedName>
</protein>
<feature type="transmembrane region" description="Helical" evidence="2">
    <location>
        <begin position="166"/>
        <end position="185"/>
    </location>
</feature>
<name>A0A848G8T9_9RHOO</name>
<keyword evidence="2" id="KW-0812">Transmembrane</keyword>
<proteinExistence type="predicted"/>
<comment type="caution">
    <text evidence="3">The sequence shown here is derived from an EMBL/GenBank/DDBJ whole genome shotgun (WGS) entry which is preliminary data.</text>
</comment>
<feature type="transmembrane region" description="Helical" evidence="2">
    <location>
        <begin position="197"/>
        <end position="214"/>
    </location>
</feature>
<dbReference type="EMBL" id="JABBGA010000014">
    <property type="protein sequence ID" value="NML27315.1"/>
    <property type="molecule type" value="Genomic_DNA"/>
</dbReference>
<gene>
    <name evidence="3" type="ORF">HHL15_16295</name>
</gene>
<reference evidence="3 4" key="1">
    <citation type="submission" date="2020-04" db="EMBL/GenBank/DDBJ databases">
        <title>Zoogloea sp. G-4-1-14 isolated from soil.</title>
        <authorList>
            <person name="Dahal R.H."/>
        </authorList>
    </citation>
    <scope>NUCLEOTIDE SEQUENCE [LARGE SCALE GENOMIC DNA]</scope>
    <source>
        <strain evidence="3 4">G-4-1-14</strain>
    </source>
</reference>
<evidence type="ECO:0000313" key="3">
    <source>
        <dbReference type="EMBL" id="NML27315.1"/>
    </source>
</evidence>
<evidence type="ECO:0000256" key="1">
    <source>
        <dbReference type="SAM" id="MobiDB-lite"/>
    </source>
</evidence>
<dbReference type="RefSeq" id="WP_169146851.1">
    <property type="nucleotide sequence ID" value="NZ_JABBGA010000014.1"/>
</dbReference>
<evidence type="ECO:0000256" key="2">
    <source>
        <dbReference type="SAM" id="Phobius"/>
    </source>
</evidence>
<feature type="region of interest" description="Disordered" evidence="1">
    <location>
        <begin position="104"/>
        <end position="124"/>
    </location>
</feature>
<keyword evidence="2" id="KW-0472">Membrane</keyword>
<dbReference type="Proteomes" id="UP000580043">
    <property type="component" value="Unassembled WGS sequence"/>
</dbReference>
<feature type="transmembrane region" description="Helical" evidence="2">
    <location>
        <begin position="20"/>
        <end position="37"/>
    </location>
</feature>
<keyword evidence="2" id="KW-1133">Transmembrane helix</keyword>
<sequence>MGLLVAPGLLHGGPGNIDASLAIALSVVTAAMIWLLVKIRARKNWARWVTLLLAIWGLASTADSLQAQLSVRPFLTMIDIMTSGLELIALTMLFTTRSNDWFAGQTGQPGEGRPPESAEASGTASTLGIDCPHCHNKIAFLSRAVLKPRKQLSCPYCGSALEVDVAYIKSIVLGIAIGFPVRLLGSMVPGLSILNHWSTATLLMGLAFAMSARLRTAANT</sequence>
<evidence type="ECO:0000313" key="4">
    <source>
        <dbReference type="Proteomes" id="UP000580043"/>
    </source>
</evidence>
<organism evidence="3 4">
    <name type="scientific">Zoogloea dura</name>
    <dbReference type="NCBI Taxonomy" id="2728840"/>
    <lineage>
        <taxon>Bacteria</taxon>
        <taxon>Pseudomonadati</taxon>
        <taxon>Pseudomonadota</taxon>
        <taxon>Betaproteobacteria</taxon>
        <taxon>Rhodocyclales</taxon>
        <taxon>Zoogloeaceae</taxon>
        <taxon>Zoogloea</taxon>
    </lineage>
</organism>